<protein>
    <submittedName>
        <fullName evidence="1">DsrE family protein</fullName>
    </submittedName>
</protein>
<name>A0ABS3Q539_9GAMM</name>
<accession>A0ABS3Q539</accession>
<evidence type="ECO:0000313" key="1">
    <source>
        <dbReference type="EMBL" id="MBO1927273.1"/>
    </source>
</evidence>
<proteinExistence type="predicted"/>
<dbReference type="Pfam" id="PF02635">
    <property type="entry name" value="DsrE"/>
    <property type="match status" value="1"/>
</dbReference>
<gene>
    <name evidence="1" type="ORF">J3998_06750</name>
</gene>
<dbReference type="RefSeq" id="WP_208149018.1">
    <property type="nucleotide sequence ID" value="NZ_JAGETV010000009.1"/>
</dbReference>
<dbReference type="Proteomes" id="UP000664835">
    <property type="component" value="Unassembled WGS sequence"/>
</dbReference>
<dbReference type="EMBL" id="JAGETV010000009">
    <property type="protein sequence ID" value="MBO1927273.1"/>
    <property type="molecule type" value="Genomic_DNA"/>
</dbReference>
<dbReference type="Gene3D" id="3.40.1260.10">
    <property type="entry name" value="DsrEFH-like"/>
    <property type="match status" value="1"/>
</dbReference>
<sequence length="171" mass="19186">MLIHRFFAAPLQILLVFLLGFFSQQVYAENLNNKEAMNGLKTMHVIYDIRKSNPKAMLVYLKGIESNRQNLIKEGVEPHQRIIFIASAVKFITTKPAEDVELEYAPVLKNIAAQIEKLVSLGVKMEVCSAATRAFNVDNDTLLPGIKAVRSGFLSVMGWQAQGYQLVPVYD</sequence>
<dbReference type="InterPro" id="IPR027396">
    <property type="entry name" value="DsrEFH-like"/>
</dbReference>
<dbReference type="InterPro" id="IPR003787">
    <property type="entry name" value="Sulphur_relay_DsrE/F-like"/>
</dbReference>
<keyword evidence="2" id="KW-1185">Reference proteome</keyword>
<comment type="caution">
    <text evidence="1">The sequence shown here is derived from an EMBL/GenBank/DDBJ whole genome shotgun (WGS) entry which is preliminary data.</text>
</comment>
<evidence type="ECO:0000313" key="2">
    <source>
        <dbReference type="Proteomes" id="UP000664835"/>
    </source>
</evidence>
<organism evidence="1 2">
    <name type="scientific">Thiomicrorhabdus marina</name>
    <dbReference type="NCBI Taxonomy" id="2818442"/>
    <lineage>
        <taxon>Bacteria</taxon>
        <taxon>Pseudomonadati</taxon>
        <taxon>Pseudomonadota</taxon>
        <taxon>Gammaproteobacteria</taxon>
        <taxon>Thiotrichales</taxon>
        <taxon>Piscirickettsiaceae</taxon>
        <taxon>Thiomicrorhabdus</taxon>
    </lineage>
</organism>
<reference evidence="1 2" key="1">
    <citation type="submission" date="2021-03" db="EMBL/GenBank/DDBJ databases">
        <title>Thiomicrorhabdus sp.nov.,novel sulfur-oxidizing bacteria isolated from coastal sediment.</title>
        <authorList>
            <person name="Liu X."/>
        </authorList>
    </citation>
    <scope>NUCLEOTIDE SEQUENCE [LARGE SCALE GENOMIC DNA]</scope>
    <source>
        <strain evidence="1 2">6S2-11</strain>
    </source>
</reference>
<dbReference type="SUPFAM" id="SSF75169">
    <property type="entry name" value="DsrEFH-like"/>
    <property type="match status" value="1"/>
</dbReference>